<dbReference type="Pfam" id="PF03437">
    <property type="entry name" value="BtpA"/>
    <property type="match status" value="1"/>
</dbReference>
<dbReference type="PANTHER" id="PTHR21381">
    <property type="entry name" value="ZGC:162297"/>
    <property type="match status" value="1"/>
</dbReference>
<evidence type="ECO:0000313" key="2">
    <source>
        <dbReference type="EMBL" id="HGZ79439.1"/>
    </source>
</evidence>
<comment type="similarity">
    <text evidence="1">Belongs to the BtpA family.</text>
</comment>
<dbReference type="PIRSF" id="PIRSF005956">
    <property type="entry name" value="BtpA"/>
    <property type="match status" value="1"/>
</dbReference>
<dbReference type="InterPro" id="IPR013785">
    <property type="entry name" value="Aldolase_TIM"/>
</dbReference>
<comment type="caution">
    <text evidence="2">The sequence shown here is derived from an EMBL/GenBank/DDBJ whole genome shotgun (WGS) entry which is preliminary data.</text>
</comment>
<dbReference type="PANTHER" id="PTHR21381:SF3">
    <property type="entry name" value="SGC REGION PROTEIN SGCQ-RELATED"/>
    <property type="match status" value="1"/>
</dbReference>
<sequence length="266" mass="29651">MLPIQLMNKKKFVIGMVHFPACPGFTLYDDNKGIQWILERVRNDLIALQENGIDAVMFCNENDRPYSFQADFATVAVMSRVIGELQSSIRVPFGVDVLWDAKAALAIAKATGASFIREVVTGVYASDMGLWNTNVGELFKYRKLIEANNVAIFFNIMAEFAYSLDRRPIEFVAKSVVFSSMADAVLVSGPMTGQPPEVETVKKVKEVITDVPVIVNTGVREDNVQELLSIADGVIVGTGLKRDGITWNPVDPERVRRFMRKVETLR</sequence>
<organism evidence="2">
    <name type="scientific">Pseudothermotoga hypogea</name>
    <dbReference type="NCBI Taxonomy" id="57487"/>
    <lineage>
        <taxon>Bacteria</taxon>
        <taxon>Thermotogati</taxon>
        <taxon>Thermotogota</taxon>
        <taxon>Thermotogae</taxon>
        <taxon>Thermotogales</taxon>
        <taxon>Thermotogaceae</taxon>
        <taxon>Pseudothermotoga</taxon>
    </lineage>
</organism>
<gene>
    <name evidence="2" type="ORF">ENW55_05610</name>
</gene>
<reference evidence="2" key="1">
    <citation type="journal article" date="2020" name="mSystems">
        <title>Genome- and Community-Level Interaction Insights into Carbon Utilization and Element Cycling Functions of Hydrothermarchaeota in Hydrothermal Sediment.</title>
        <authorList>
            <person name="Zhou Z."/>
            <person name="Liu Y."/>
            <person name="Xu W."/>
            <person name="Pan J."/>
            <person name="Luo Z.H."/>
            <person name="Li M."/>
        </authorList>
    </citation>
    <scope>NUCLEOTIDE SEQUENCE [LARGE SCALE GENOMIC DNA]</scope>
    <source>
        <strain evidence="2">SpSt-86</strain>
    </source>
</reference>
<name>A0A832I903_9THEM</name>
<dbReference type="EMBL" id="DTKQ01000041">
    <property type="protein sequence ID" value="HGZ79439.1"/>
    <property type="molecule type" value="Genomic_DNA"/>
</dbReference>
<dbReference type="InterPro" id="IPR005137">
    <property type="entry name" value="BtpA"/>
</dbReference>
<accession>A0A832I903</accession>
<proteinExistence type="inferred from homology"/>
<dbReference type="SUPFAM" id="SSF51366">
    <property type="entry name" value="Ribulose-phoshate binding barrel"/>
    <property type="match status" value="1"/>
</dbReference>
<evidence type="ECO:0000256" key="1">
    <source>
        <dbReference type="ARBA" id="ARBA00006007"/>
    </source>
</evidence>
<dbReference type="Gene3D" id="3.20.20.70">
    <property type="entry name" value="Aldolase class I"/>
    <property type="match status" value="1"/>
</dbReference>
<dbReference type="InterPro" id="IPR011060">
    <property type="entry name" value="RibuloseP-bd_barrel"/>
</dbReference>
<dbReference type="NCBIfam" id="TIGR00259">
    <property type="entry name" value="thylakoid_BtpA"/>
    <property type="match status" value="1"/>
</dbReference>
<dbReference type="AlphaFoldDB" id="A0A832I903"/>
<protein>
    <submittedName>
        <fullName evidence="2">BtpA/SgcQ family protein</fullName>
    </submittedName>
</protein>